<dbReference type="Proteomes" id="UP001626550">
    <property type="component" value="Unassembled WGS sequence"/>
</dbReference>
<comment type="function">
    <text evidence="8">Part of the SNAPc complex required for the transcription of both RNA polymerase II and III small-nuclear RNA genes. Binds to the proximal sequence element (PSE), a non-TATA-box basal promoter element common to these 2 types of genes. Recruits TBP and BRF2 to the U6 snRNA TATA box.</text>
</comment>
<evidence type="ECO:0000256" key="5">
    <source>
        <dbReference type="ARBA" id="ARBA00023125"/>
    </source>
</evidence>
<evidence type="ECO:0000256" key="2">
    <source>
        <dbReference type="ARBA" id="ARBA00010410"/>
    </source>
</evidence>
<dbReference type="EMBL" id="JBJKFK010000686">
    <property type="protein sequence ID" value="KAL3315694.1"/>
    <property type="molecule type" value="Genomic_DNA"/>
</dbReference>
<comment type="caution">
    <text evidence="11">The sequence shown here is derived from an EMBL/GenBank/DDBJ whole genome shotgun (WGS) entry which is preliminary data.</text>
</comment>
<evidence type="ECO:0000256" key="8">
    <source>
        <dbReference type="ARBA" id="ARBA00025193"/>
    </source>
</evidence>
<organism evidence="11 12">
    <name type="scientific">Cichlidogyrus casuarinus</name>
    <dbReference type="NCBI Taxonomy" id="1844966"/>
    <lineage>
        <taxon>Eukaryota</taxon>
        <taxon>Metazoa</taxon>
        <taxon>Spiralia</taxon>
        <taxon>Lophotrochozoa</taxon>
        <taxon>Platyhelminthes</taxon>
        <taxon>Monogenea</taxon>
        <taxon>Monopisthocotylea</taxon>
        <taxon>Dactylogyridea</taxon>
        <taxon>Ancyrocephalidae</taxon>
        <taxon>Cichlidogyrus</taxon>
    </lineage>
</organism>
<comment type="subcellular location">
    <subcellularLocation>
        <location evidence="1">Nucleus</location>
    </subcellularLocation>
</comment>
<gene>
    <name evidence="11" type="primary">SNAPC3</name>
    <name evidence="11" type="ORF">Ciccas_005674</name>
</gene>
<evidence type="ECO:0000256" key="9">
    <source>
        <dbReference type="ARBA" id="ARBA00025958"/>
    </source>
</evidence>
<comment type="subunit">
    <text evidence="9">Part of the SNAPc complex composed of 5 subunits: SNAPC1, SNAPC2, SNAPC3, SNAPC4 and SNAPC5. SNAPC3 interacts with SNAPC1.</text>
</comment>
<evidence type="ECO:0000313" key="11">
    <source>
        <dbReference type="EMBL" id="KAL3315694.1"/>
    </source>
</evidence>
<evidence type="ECO:0000256" key="1">
    <source>
        <dbReference type="ARBA" id="ARBA00004123"/>
    </source>
</evidence>
<dbReference type="GO" id="GO:0005634">
    <property type="term" value="C:nucleus"/>
    <property type="evidence" value="ECO:0007669"/>
    <property type="project" value="UniProtKB-SubCell"/>
</dbReference>
<proteinExistence type="inferred from homology"/>
<keyword evidence="7" id="KW-0539">Nucleus</keyword>
<name>A0ABD2Q811_9PLAT</name>
<accession>A0ABD2Q811</accession>
<keyword evidence="5" id="KW-0238">DNA-binding</keyword>
<evidence type="ECO:0000256" key="4">
    <source>
        <dbReference type="ARBA" id="ARBA00023015"/>
    </source>
</evidence>
<dbReference type="InterPro" id="IPR022042">
    <property type="entry name" value="snRNA-activating_su3"/>
</dbReference>
<protein>
    <recommendedName>
        <fullName evidence="3">snRNA-activating protein complex subunit 3</fullName>
    </recommendedName>
    <alternativeName>
        <fullName evidence="10">Small nuclear RNA-activating complex polypeptide 3</fullName>
    </alternativeName>
</protein>
<evidence type="ECO:0000256" key="3">
    <source>
        <dbReference type="ARBA" id="ARBA00013634"/>
    </source>
</evidence>
<dbReference type="PANTHER" id="PTHR13421:SF16">
    <property type="entry name" value="SNRNA-ACTIVATING PROTEIN COMPLEX SUBUNIT 3"/>
    <property type="match status" value="1"/>
</dbReference>
<dbReference type="Pfam" id="PF12251">
    <property type="entry name" value="SNAPC3"/>
    <property type="match status" value="1"/>
</dbReference>
<dbReference type="PANTHER" id="PTHR13421">
    <property type="entry name" value="SNRNA-ACTIVATING PROTEIN COMPLEX SUBUNIT 3"/>
    <property type="match status" value="1"/>
</dbReference>
<evidence type="ECO:0000256" key="10">
    <source>
        <dbReference type="ARBA" id="ARBA00029606"/>
    </source>
</evidence>
<dbReference type="GO" id="GO:0003677">
    <property type="term" value="F:DNA binding"/>
    <property type="evidence" value="ECO:0007669"/>
    <property type="project" value="UniProtKB-KW"/>
</dbReference>
<evidence type="ECO:0000313" key="12">
    <source>
        <dbReference type="Proteomes" id="UP001626550"/>
    </source>
</evidence>
<reference evidence="11 12" key="1">
    <citation type="submission" date="2024-11" db="EMBL/GenBank/DDBJ databases">
        <title>Adaptive evolution of stress response genes in parasites aligns with host niche diversity.</title>
        <authorList>
            <person name="Hahn C."/>
            <person name="Resl P."/>
        </authorList>
    </citation>
    <scope>NUCLEOTIDE SEQUENCE [LARGE SCALE GENOMIC DNA]</scope>
    <source>
        <strain evidence="11">EGGRZ-B1_66</strain>
        <tissue evidence="11">Body</tissue>
    </source>
</reference>
<evidence type="ECO:0000256" key="7">
    <source>
        <dbReference type="ARBA" id="ARBA00023242"/>
    </source>
</evidence>
<dbReference type="AlphaFoldDB" id="A0ABD2Q811"/>
<comment type="similarity">
    <text evidence="2">Belongs to the SNAPC3/SRD2 family.</text>
</comment>
<evidence type="ECO:0000256" key="6">
    <source>
        <dbReference type="ARBA" id="ARBA00023163"/>
    </source>
</evidence>
<keyword evidence="6" id="KW-0804">Transcription</keyword>
<sequence>MLDKVGSIEEVDRIKKNCELVSLLVPIYNFSPDELYNSPNYPSTFEILLLSKFPIDDPKTEMDDTKSKRTYVKMTGLKNRIQPSTRFLHKLYDPIPLPPINNEIIVNVLMFHPVVKSTPLRQQSFYVEQEIVVLGSQTLAQLKDVIQCSFGDYGLGDCSEMIHDLENTVKFKELYSSSMFYLGNNFYDDLQEDNSHRLSDTYIGWLRDNPELFPEASHFPLDMKSTKIGDLVLQLGRNYLYLHIGKCEHPIVFSDVRLTHRYVTPDVNRYPILIGHMMRHSMFCCVCKQLLFKWLVYDAGPILPLDPAPVCHPCLIAGLYTATGEKIHPDFKIKTLSDQLRTGLTEKELDLCLQALNDGCDPVALALAMSNLRVFGGERPSLDRQVPAKVERHRILSLQSRQNTPTEHAIRA</sequence>
<keyword evidence="12" id="KW-1185">Reference proteome</keyword>
<keyword evidence="4" id="KW-0805">Transcription regulation</keyword>